<evidence type="ECO:0000256" key="2">
    <source>
        <dbReference type="ARBA" id="ARBA00007639"/>
    </source>
</evidence>
<proteinExistence type="inferred from homology"/>
<keyword evidence="4" id="KW-1133">Transmembrane helix</keyword>
<evidence type="ECO:0000256" key="1">
    <source>
        <dbReference type="ARBA" id="ARBA00004196"/>
    </source>
</evidence>
<sequence length="439" mass="47571">MVRRRPCRGGYRNGQMEDCSSLHDRSSPCARPSIPSDRWSHDNTFCNRLTRCFQALTHLTTNREEVMRTKIGAAFAALFAVVLAWAPVMAQEPDGKLDGEGKEIVVLMPSRSNAYLAQWIRGAEKSAAEANYKITIIENNFDQTEQDAQAQQRIGSPNQPAAYVWWPADNQAGLATLRRLSRTGVPVFQVNQALRPEAKDLVVAYAGVDDFFNGQVAGKNAIAARDAYVAAGNKLASDGGNLVILKFIPGYSAGDDREAGFADATKDKPFNVIASEYAGFDNASGYKAMSQLIPSIRGKGINFVYGASDGPVTGAVQALEEVGLVPGKDVYLISATCIADISAIQSAKEFATGVQAAGLEGWFSLNVVARYFEYGKQVKDGQYIAPDTADARPEFNFAPSKINIIPNPQVVVGTDKAKAGEILSKFKLWGETFSDHCVY</sequence>
<comment type="subcellular location">
    <subcellularLocation>
        <location evidence="1">Cell envelope</location>
    </subcellularLocation>
</comment>
<evidence type="ECO:0000256" key="3">
    <source>
        <dbReference type="ARBA" id="ARBA00022729"/>
    </source>
</evidence>
<dbReference type="GO" id="GO:0030246">
    <property type="term" value="F:carbohydrate binding"/>
    <property type="evidence" value="ECO:0007669"/>
    <property type="project" value="UniProtKB-ARBA"/>
</dbReference>
<name>A0A2T4IZD8_9HYPH</name>
<comment type="similarity">
    <text evidence="2">Belongs to the bacterial solute-binding protein 2 family.</text>
</comment>
<feature type="transmembrane region" description="Helical" evidence="4">
    <location>
        <begin position="71"/>
        <end position="90"/>
    </location>
</feature>
<accession>A0A2T4IZD8</accession>
<reference evidence="6 7" key="1">
    <citation type="submission" date="2018-03" db="EMBL/GenBank/DDBJ databases">
        <title>Genome sequence of the symbiotic type strain Mesorhizobium helmanticense CSLC115NT isolated from Lotus corniculatus nodules.</title>
        <authorList>
            <person name="Sannazzaro A.I."/>
            <person name="Torres Tejerizo G.A."/>
            <person name="Dip D."/>
            <person name="Caballero M."/>
            <person name="Pistorio M."/>
            <person name="Estrella M.J."/>
        </authorList>
    </citation>
    <scope>NUCLEOTIDE SEQUENCE [LARGE SCALE GENOMIC DNA]</scope>
    <source>
        <strain evidence="6 7">CSLC115N</strain>
    </source>
</reference>
<dbReference type="Proteomes" id="UP000240259">
    <property type="component" value="Unassembled WGS sequence"/>
</dbReference>
<dbReference type="Gene3D" id="3.40.50.2300">
    <property type="match status" value="2"/>
</dbReference>
<dbReference type="PANTHER" id="PTHR46847">
    <property type="entry name" value="D-ALLOSE-BINDING PERIPLASMIC PROTEIN-RELATED"/>
    <property type="match status" value="1"/>
</dbReference>
<dbReference type="InterPro" id="IPR028082">
    <property type="entry name" value="Peripla_BP_I"/>
</dbReference>
<organism evidence="6 7">
    <name type="scientific">Mesorhizobium helmanticense</name>
    <dbReference type="NCBI Taxonomy" id="1776423"/>
    <lineage>
        <taxon>Bacteria</taxon>
        <taxon>Pseudomonadati</taxon>
        <taxon>Pseudomonadota</taxon>
        <taxon>Alphaproteobacteria</taxon>
        <taxon>Hyphomicrobiales</taxon>
        <taxon>Phyllobacteriaceae</taxon>
        <taxon>Mesorhizobium</taxon>
    </lineage>
</organism>
<comment type="caution">
    <text evidence="6">The sequence shown here is derived from an EMBL/GenBank/DDBJ whole genome shotgun (WGS) entry which is preliminary data.</text>
</comment>
<dbReference type="InterPro" id="IPR025997">
    <property type="entry name" value="SBP_2_dom"/>
</dbReference>
<evidence type="ECO:0000313" key="6">
    <source>
        <dbReference type="EMBL" id="PTE11015.1"/>
    </source>
</evidence>
<keyword evidence="3" id="KW-0732">Signal</keyword>
<dbReference type="SUPFAM" id="SSF53822">
    <property type="entry name" value="Periplasmic binding protein-like I"/>
    <property type="match status" value="1"/>
</dbReference>
<evidence type="ECO:0000256" key="4">
    <source>
        <dbReference type="SAM" id="Phobius"/>
    </source>
</evidence>
<dbReference type="EMBL" id="PZJX01000018">
    <property type="protein sequence ID" value="PTE11015.1"/>
    <property type="molecule type" value="Genomic_DNA"/>
</dbReference>
<dbReference type="Pfam" id="PF13407">
    <property type="entry name" value="Peripla_BP_4"/>
    <property type="match status" value="1"/>
</dbReference>
<gene>
    <name evidence="6" type="ORF">C9427_08795</name>
</gene>
<dbReference type="AlphaFoldDB" id="A0A2T4IZD8"/>
<keyword evidence="4" id="KW-0472">Membrane</keyword>
<feature type="domain" description="Periplasmic binding protein" evidence="5">
    <location>
        <begin position="104"/>
        <end position="375"/>
    </location>
</feature>
<dbReference type="CDD" id="cd01536">
    <property type="entry name" value="PBP1_ABC_sugar_binding-like"/>
    <property type="match status" value="1"/>
</dbReference>
<evidence type="ECO:0000259" key="5">
    <source>
        <dbReference type="Pfam" id="PF13407"/>
    </source>
</evidence>
<dbReference type="PANTHER" id="PTHR46847:SF1">
    <property type="entry name" value="D-ALLOSE-BINDING PERIPLASMIC PROTEIN-RELATED"/>
    <property type="match status" value="1"/>
</dbReference>
<keyword evidence="4" id="KW-0812">Transmembrane</keyword>
<protein>
    <recommendedName>
        <fullName evidence="5">Periplasmic binding protein domain-containing protein</fullName>
    </recommendedName>
</protein>
<keyword evidence="7" id="KW-1185">Reference proteome</keyword>
<dbReference type="OrthoDB" id="9813037at2"/>
<evidence type="ECO:0000313" key="7">
    <source>
        <dbReference type="Proteomes" id="UP000240259"/>
    </source>
</evidence>
<dbReference type="GO" id="GO:0030313">
    <property type="term" value="C:cell envelope"/>
    <property type="evidence" value="ECO:0007669"/>
    <property type="project" value="UniProtKB-SubCell"/>
</dbReference>